<gene>
    <name evidence="2" type="ORF">MPL3356_40567</name>
</gene>
<evidence type="ECO:0000313" key="3">
    <source>
        <dbReference type="Proteomes" id="UP000045285"/>
    </source>
</evidence>
<evidence type="ECO:0000313" key="2">
    <source>
        <dbReference type="EMBL" id="CDX23810.1"/>
    </source>
</evidence>
<proteinExistence type="predicted"/>
<dbReference type="STRING" id="69974.MPLDJ20_50168"/>
<dbReference type="AlphaFoldDB" id="A0A090E311"/>
<dbReference type="Proteomes" id="UP000045285">
    <property type="component" value="Unassembled WGS sequence"/>
</dbReference>
<protein>
    <recommendedName>
        <fullName evidence="4">Anti-sigma factor</fullName>
    </recommendedName>
</protein>
<sequence length="312" mass="33190">MEGAMSPHEISPHEDGLPQDPQDMKLMIHALVDGELDAAAALAVERRMAADPELAAEHARLVALRGAVANLPRPSVSDDFLARIAAIAEVKGAEEDDVTQPAAVTAGPQQSAQQQQGNVIAMRPRTARWFNSFDWRQMAASIALTAVLASGATQWLTTADNGSDSFAVAVANGHRRSLLAATPVDIVSSDRHTVKPWLDGRIGVSPAAPDMAKDGYALIGGRVEVIGDKPMPALVYRHHEHLITLVAEPRQNEAKSVPVADDLSAGGFLLVHWTDDAFSYWAISDAERPALDDFVARFRAAIIANPAAGSPG</sequence>
<name>A0A090E311_MESPL</name>
<feature type="region of interest" description="Disordered" evidence="1">
    <location>
        <begin position="1"/>
        <end position="21"/>
    </location>
</feature>
<keyword evidence="3" id="KW-1185">Reference proteome</keyword>
<evidence type="ECO:0000256" key="1">
    <source>
        <dbReference type="SAM" id="MobiDB-lite"/>
    </source>
</evidence>
<feature type="region of interest" description="Disordered" evidence="1">
    <location>
        <begin position="98"/>
        <end position="118"/>
    </location>
</feature>
<organism evidence="2 3">
    <name type="scientific">Mesorhizobium plurifarium</name>
    <dbReference type="NCBI Taxonomy" id="69974"/>
    <lineage>
        <taxon>Bacteria</taxon>
        <taxon>Pseudomonadati</taxon>
        <taxon>Pseudomonadota</taxon>
        <taxon>Alphaproteobacteria</taxon>
        <taxon>Hyphomicrobiales</taxon>
        <taxon>Phyllobacteriaceae</taxon>
        <taxon>Mesorhizobium</taxon>
    </lineage>
</organism>
<reference evidence="3" key="1">
    <citation type="submission" date="2014-08" db="EMBL/GenBank/DDBJ databases">
        <authorList>
            <person name="Moulin L."/>
        </authorList>
    </citation>
    <scope>NUCLEOTIDE SEQUENCE [LARGE SCALE GENOMIC DNA]</scope>
</reference>
<dbReference type="EMBL" id="CCMZ01000034">
    <property type="protein sequence ID" value="CDX23810.1"/>
    <property type="molecule type" value="Genomic_DNA"/>
</dbReference>
<accession>A0A090E311</accession>
<evidence type="ECO:0008006" key="4">
    <source>
        <dbReference type="Google" id="ProtNLM"/>
    </source>
</evidence>